<proteinExistence type="predicted"/>
<dbReference type="RefSeq" id="WP_092599982.1">
    <property type="nucleotide sequence ID" value="NZ_FNFI01000016.1"/>
</dbReference>
<gene>
    <name evidence="1" type="ORF">SAMN05216187_1161</name>
</gene>
<name>A0A1G9EDF2_9STAP</name>
<accession>A0A1G9EDF2</accession>
<reference evidence="2" key="1">
    <citation type="submission" date="2016-10" db="EMBL/GenBank/DDBJ databases">
        <authorList>
            <person name="Varghese N."/>
            <person name="Submissions S."/>
        </authorList>
    </citation>
    <scope>NUCLEOTIDE SEQUENCE [LARGE SCALE GENOMIC DNA]</scope>
    <source>
        <strain evidence="2">CGMCC 1.8911</strain>
    </source>
</reference>
<evidence type="ECO:0000313" key="1">
    <source>
        <dbReference type="EMBL" id="SDK74200.1"/>
    </source>
</evidence>
<dbReference type="Proteomes" id="UP000242700">
    <property type="component" value="Unassembled WGS sequence"/>
</dbReference>
<sequence length="430" mass="51565">MREDLWLEINNATSRTPNMAHEKLLRYIKQGYIQSDGLKFNLTRTNFLIEYERYLSTNYIRLSTLFKKHIKTTYHRFSTFMEAYKYLFTFIKFNKSMYVINHDNKQYIKHEAVNEILEQIISKSEAINKTKSNDILFNQFIQTYDIEILTFSSTSEYITHQTFKQYEKHLKKNNLNNTTKWEKVYSLFMSGNYNSLSIFIQGLKDICVKFGVQMMIHEGKYYADVEGLNFINDFIKKNDEYMILKNDNFFIDSTDDFHLLSQINLERLIRELNDYYIRHIEFNYEGFNKVLLINKQDYKRFIKKRNVALTKVQRIEASGGIVKNDFKSEIIKYIKRVIDQDINSDLNGTTHNLRVKSQTISVQKLKKSKSLFKDRKKQFQIYSRGLYDKRIVFNNQEKYYVTMINSEKCEIMLGLKGYSDYHVEIVPIYL</sequence>
<dbReference type="EMBL" id="FNFI01000016">
    <property type="protein sequence ID" value="SDK74200.1"/>
    <property type="molecule type" value="Genomic_DNA"/>
</dbReference>
<organism evidence="1 2">
    <name type="scientific">Jeotgalicoccus aerolatus</name>
    <dbReference type="NCBI Taxonomy" id="709510"/>
    <lineage>
        <taxon>Bacteria</taxon>
        <taxon>Bacillati</taxon>
        <taxon>Bacillota</taxon>
        <taxon>Bacilli</taxon>
        <taxon>Bacillales</taxon>
        <taxon>Staphylococcaceae</taxon>
        <taxon>Jeotgalicoccus</taxon>
    </lineage>
</organism>
<evidence type="ECO:0000313" key="2">
    <source>
        <dbReference type="Proteomes" id="UP000242700"/>
    </source>
</evidence>
<protein>
    <submittedName>
        <fullName evidence="1">Uncharacterized protein</fullName>
    </submittedName>
</protein>
<dbReference type="AlphaFoldDB" id="A0A1G9EDF2"/>